<dbReference type="InterPro" id="IPR001611">
    <property type="entry name" value="Leu-rich_rpt"/>
</dbReference>
<dbReference type="PANTHER" id="PTHR48054:SF82">
    <property type="entry name" value="LRR RECEPTOR-LIKE SERINE_THREONINE-PROTEIN KINASE FLS2"/>
    <property type="match status" value="1"/>
</dbReference>
<dbReference type="InterPro" id="IPR052592">
    <property type="entry name" value="LRR-RLK"/>
</dbReference>
<evidence type="ECO:0000313" key="1">
    <source>
        <dbReference type="EMBL" id="KAK9759690.1"/>
    </source>
</evidence>
<keyword evidence="2" id="KW-1185">Reference proteome</keyword>
<evidence type="ECO:0000313" key="2">
    <source>
        <dbReference type="Proteomes" id="UP001479436"/>
    </source>
</evidence>
<proteinExistence type="predicted"/>
<dbReference type="Gene3D" id="3.80.10.10">
    <property type="entry name" value="Ribonuclease Inhibitor"/>
    <property type="match status" value="1"/>
</dbReference>
<name>A0ABR2WDX4_9FUNG</name>
<dbReference type="InterPro" id="IPR032675">
    <property type="entry name" value="LRR_dom_sf"/>
</dbReference>
<reference evidence="1 2" key="1">
    <citation type="submission" date="2023-04" db="EMBL/GenBank/DDBJ databases">
        <title>Genome of Basidiobolus ranarum AG-B5.</title>
        <authorList>
            <person name="Stajich J.E."/>
            <person name="Carter-House D."/>
            <person name="Gryganskyi A."/>
        </authorList>
    </citation>
    <scope>NUCLEOTIDE SEQUENCE [LARGE SCALE GENOMIC DNA]</scope>
    <source>
        <strain evidence="1 2">AG-B5</strain>
    </source>
</reference>
<dbReference type="Pfam" id="PF00560">
    <property type="entry name" value="LRR_1"/>
    <property type="match status" value="3"/>
</dbReference>
<gene>
    <name evidence="1" type="ORF">K7432_017042</name>
</gene>
<dbReference type="Proteomes" id="UP001479436">
    <property type="component" value="Unassembled WGS sequence"/>
</dbReference>
<protein>
    <submittedName>
        <fullName evidence="1">Uncharacterized protein</fullName>
    </submittedName>
</protein>
<dbReference type="PANTHER" id="PTHR48054">
    <property type="entry name" value="RECEPTOR KINASE-LIKE PROTEIN XA21"/>
    <property type="match status" value="1"/>
</dbReference>
<accession>A0ABR2WDX4</accession>
<dbReference type="EMBL" id="JASJQH010003283">
    <property type="protein sequence ID" value="KAK9759690.1"/>
    <property type="molecule type" value="Genomic_DNA"/>
</dbReference>
<comment type="caution">
    <text evidence="1">The sequence shown here is derived from an EMBL/GenBank/DDBJ whole genome shotgun (WGS) entry which is preliminary data.</text>
</comment>
<dbReference type="SUPFAM" id="SSF52058">
    <property type="entry name" value="L domain-like"/>
    <property type="match status" value="1"/>
</dbReference>
<sequence length="198" mass="22245">MYVISELSDNGLVGQFFQKFGEFRSLNKLDLSKNSLTGSLPLGLSYIAGLEYLFYPQAYRSAEEAEDIVCILRKTSRESFSDSFENRRDLSENLLSGSIPYEMGDMPKLTEISLDGNRLIGTIPVQFMELANLQELYVQNNHLEGPVPPLTRELRACDFSNNTFYCSFREYSDNCPGVPSLHCKGSSSFTIVLSCTPD</sequence>
<organism evidence="1 2">
    <name type="scientific">Basidiobolus ranarum</name>
    <dbReference type="NCBI Taxonomy" id="34480"/>
    <lineage>
        <taxon>Eukaryota</taxon>
        <taxon>Fungi</taxon>
        <taxon>Fungi incertae sedis</taxon>
        <taxon>Zoopagomycota</taxon>
        <taxon>Entomophthoromycotina</taxon>
        <taxon>Basidiobolomycetes</taxon>
        <taxon>Basidiobolales</taxon>
        <taxon>Basidiobolaceae</taxon>
        <taxon>Basidiobolus</taxon>
    </lineage>
</organism>